<dbReference type="EMBL" id="JADBDZ010000001">
    <property type="protein sequence ID" value="MBE1533069.1"/>
    <property type="molecule type" value="Genomic_DNA"/>
</dbReference>
<evidence type="ECO:0000313" key="5">
    <source>
        <dbReference type="Proteomes" id="UP000627838"/>
    </source>
</evidence>
<dbReference type="InterPro" id="IPR027273">
    <property type="entry name" value="Neocarzinostatin-like"/>
</dbReference>
<keyword evidence="5" id="KW-1185">Reference proteome</keyword>
<dbReference type="SUPFAM" id="SSF49319">
    <property type="entry name" value="Actinoxanthin-like"/>
    <property type="match status" value="1"/>
</dbReference>
<name>A0ABR9JRN0_9ACTN</name>
<evidence type="ECO:0008006" key="6">
    <source>
        <dbReference type="Google" id="ProtNLM"/>
    </source>
</evidence>
<keyword evidence="2" id="KW-1133">Transmembrane helix</keyword>
<sequence>MRIPVLLGAAGLAVATVLTTPALAGTGSANGPEGQTLTVSETTGLPAGDATTVTVTGHGFDTGKGIYVAFCKDNGPGEAPSPCGGGADTTGSTGASHWISDDPPPYGKDLAEKYGPDGSFEVTLSITGELNDEVDCAATRCVVATRADHTRGQDRTQDVRVPIAFDEGGVPAVAWAGGAAAAVAVVAAGGALALRRRGRRNAAAEQAP</sequence>
<evidence type="ECO:0000256" key="2">
    <source>
        <dbReference type="SAM" id="Phobius"/>
    </source>
</evidence>
<protein>
    <recommendedName>
        <fullName evidence="6">Neocarzinostatin family protein</fullName>
    </recommendedName>
</protein>
<reference evidence="4 5" key="1">
    <citation type="submission" date="2020-10" db="EMBL/GenBank/DDBJ databases">
        <title>Sequencing the genomes of 1000 actinobacteria strains.</title>
        <authorList>
            <person name="Klenk H.-P."/>
        </authorList>
    </citation>
    <scope>NUCLEOTIDE SEQUENCE [LARGE SCALE GENOMIC DNA]</scope>
    <source>
        <strain evidence="4 5">DSM 46744</strain>
    </source>
</reference>
<dbReference type="Proteomes" id="UP000627838">
    <property type="component" value="Unassembled WGS sequence"/>
</dbReference>
<keyword evidence="2" id="KW-0812">Transmembrane</keyword>
<dbReference type="Gene3D" id="2.60.40.230">
    <property type="entry name" value="Neocarzinostatin-like"/>
    <property type="match status" value="1"/>
</dbReference>
<gene>
    <name evidence="4" type="ORF">H4W34_002902</name>
</gene>
<feature type="chain" id="PRO_5047131111" description="Neocarzinostatin family protein" evidence="3">
    <location>
        <begin position="25"/>
        <end position="208"/>
    </location>
</feature>
<evidence type="ECO:0000313" key="4">
    <source>
        <dbReference type="EMBL" id="MBE1533069.1"/>
    </source>
</evidence>
<accession>A0ABR9JRN0</accession>
<feature type="region of interest" description="Disordered" evidence="1">
    <location>
        <begin position="79"/>
        <end position="106"/>
    </location>
</feature>
<proteinExistence type="predicted"/>
<feature type="signal peptide" evidence="3">
    <location>
        <begin position="1"/>
        <end position="24"/>
    </location>
</feature>
<keyword evidence="3" id="KW-0732">Signal</keyword>
<evidence type="ECO:0000256" key="1">
    <source>
        <dbReference type="SAM" id="MobiDB-lite"/>
    </source>
</evidence>
<dbReference type="RefSeq" id="WP_225961174.1">
    <property type="nucleotide sequence ID" value="NZ_JADBDZ010000001.1"/>
</dbReference>
<organism evidence="4 5">
    <name type="scientific">Actinomadura algeriensis</name>
    <dbReference type="NCBI Taxonomy" id="1679523"/>
    <lineage>
        <taxon>Bacteria</taxon>
        <taxon>Bacillati</taxon>
        <taxon>Actinomycetota</taxon>
        <taxon>Actinomycetes</taxon>
        <taxon>Streptosporangiales</taxon>
        <taxon>Thermomonosporaceae</taxon>
        <taxon>Actinomadura</taxon>
    </lineage>
</organism>
<keyword evidence="2" id="KW-0472">Membrane</keyword>
<feature type="transmembrane region" description="Helical" evidence="2">
    <location>
        <begin position="172"/>
        <end position="194"/>
    </location>
</feature>
<comment type="caution">
    <text evidence="4">The sequence shown here is derived from an EMBL/GenBank/DDBJ whole genome shotgun (WGS) entry which is preliminary data.</text>
</comment>
<evidence type="ECO:0000256" key="3">
    <source>
        <dbReference type="SAM" id="SignalP"/>
    </source>
</evidence>